<dbReference type="InterPro" id="IPR006119">
    <property type="entry name" value="Resolv_N"/>
</dbReference>
<feature type="domain" description="Resolvase/invertase-type recombinase catalytic" evidence="1">
    <location>
        <begin position="21"/>
        <end position="168"/>
    </location>
</feature>
<dbReference type="GO" id="GO:0000150">
    <property type="term" value="F:DNA strand exchange activity"/>
    <property type="evidence" value="ECO:0007669"/>
    <property type="project" value="InterPro"/>
</dbReference>
<proteinExistence type="predicted"/>
<evidence type="ECO:0000259" key="1">
    <source>
        <dbReference type="PROSITE" id="PS51736"/>
    </source>
</evidence>
<dbReference type="InterPro" id="IPR011109">
    <property type="entry name" value="DNA_bind_recombinase_dom"/>
</dbReference>
<protein>
    <recommendedName>
        <fullName evidence="5">Recombinase family protein</fullName>
    </recommendedName>
</protein>
<dbReference type="Pfam" id="PF13408">
    <property type="entry name" value="Zn_ribbon_recom"/>
    <property type="match status" value="1"/>
</dbReference>
<dbReference type="Gene3D" id="3.90.1750.20">
    <property type="entry name" value="Putative Large Serine Recombinase, Chain B, Domain 2"/>
    <property type="match status" value="1"/>
</dbReference>
<evidence type="ECO:0000313" key="3">
    <source>
        <dbReference type="EMBL" id="PIU75034.1"/>
    </source>
</evidence>
<name>A0A2M7AWM7_9BACT</name>
<evidence type="ECO:0000259" key="2">
    <source>
        <dbReference type="PROSITE" id="PS51737"/>
    </source>
</evidence>
<reference evidence="4" key="1">
    <citation type="submission" date="2017-09" db="EMBL/GenBank/DDBJ databases">
        <title>Depth-based differentiation of microbial function through sediment-hosted aquifers and enrichment of novel symbionts in the deep terrestrial subsurface.</title>
        <authorList>
            <person name="Probst A.J."/>
            <person name="Ladd B."/>
            <person name="Jarett J.K."/>
            <person name="Geller-Mcgrath D.E."/>
            <person name="Sieber C.M.K."/>
            <person name="Emerson J.B."/>
            <person name="Anantharaman K."/>
            <person name="Thomas B.C."/>
            <person name="Malmstrom R."/>
            <person name="Stieglmeier M."/>
            <person name="Klingl A."/>
            <person name="Woyke T."/>
            <person name="Ryan C.M."/>
            <person name="Banfield J.F."/>
        </authorList>
    </citation>
    <scope>NUCLEOTIDE SEQUENCE [LARGE SCALE GENOMIC DNA]</scope>
</reference>
<evidence type="ECO:0008006" key="5">
    <source>
        <dbReference type="Google" id="ProtNLM"/>
    </source>
</evidence>
<dbReference type="SUPFAM" id="SSF53041">
    <property type="entry name" value="Resolvase-like"/>
    <property type="match status" value="1"/>
</dbReference>
<dbReference type="Pfam" id="PF00239">
    <property type="entry name" value="Resolvase"/>
    <property type="match status" value="1"/>
</dbReference>
<dbReference type="InterPro" id="IPR036162">
    <property type="entry name" value="Resolvase-like_N_sf"/>
</dbReference>
<dbReference type="InterPro" id="IPR038109">
    <property type="entry name" value="DNA_bind_recomb_sf"/>
</dbReference>
<comment type="caution">
    <text evidence="3">The sequence shown here is derived from an EMBL/GenBank/DDBJ whole genome shotgun (WGS) entry which is preliminary data.</text>
</comment>
<dbReference type="PROSITE" id="PS51737">
    <property type="entry name" value="RECOMBINASE_DNA_BIND"/>
    <property type="match status" value="1"/>
</dbReference>
<dbReference type="CDD" id="cd00338">
    <property type="entry name" value="Ser_Recombinase"/>
    <property type="match status" value="1"/>
</dbReference>
<feature type="domain" description="Recombinase" evidence="2">
    <location>
        <begin position="175"/>
        <end position="288"/>
    </location>
</feature>
<dbReference type="AlphaFoldDB" id="A0A2M7AWM7"/>
<dbReference type="PROSITE" id="PS51736">
    <property type="entry name" value="RECOMBINASES_3"/>
    <property type="match status" value="1"/>
</dbReference>
<evidence type="ECO:0000313" key="4">
    <source>
        <dbReference type="Proteomes" id="UP000228775"/>
    </source>
</evidence>
<dbReference type="Proteomes" id="UP000228775">
    <property type="component" value="Unassembled WGS sequence"/>
</dbReference>
<gene>
    <name evidence="3" type="ORF">COS76_02955</name>
</gene>
<dbReference type="PANTHER" id="PTHR30461">
    <property type="entry name" value="DNA-INVERTASE FROM LAMBDOID PROPHAGE"/>
    <property type="match status" value="1"/>
</dbReference>
<dbReference type="InterPro" id="IPR025827">
    <property type="entry name" value="Zn_ribbon_recom_dom"/>
</dbReference>
<dbReference type="InterPro" id="IPR050639">
    <property type="entry name" value="SSR_resolvase"/>
</dbReference>
<dbReference type="PANTHER" id="PTHR30461:SF23">
    <property type="entry name" value="DNA RECOMBINASE-RELATED"/>
    <property type="match status" value="1"/>
</dbReference>
<dbReference type="SMART" id="SM00857">
    <property type="entry name" value="Resolvase"/>
    <property type="match status" value="1"/>
</dbReference>
<dbReference type="Gene3D" id="3.40.50.1390">
    <property type="entry name" value="Resolvase, N-terminal catalytic domain"/>
    <property type="match status" value="1"/>
</dbReference>
<dbReference type="Pfam" id="PF07508">
    <property type="entry name" value="Recombinase"/>
    <property type="match status" value="1"/>
</dbReference>
<dbReference type="EMBL" id="PEVY01000062">
    <property type="protein sequence ID" value="PIU75034.1"/>
    <property type="molecule type" value="Genomic_DNA"/>
</dbReference>
<sequence>MEQIITTKINSYKSPVLTELKYCLYARKSTEAEDKQVLSIESQVKEMLVLAEKDSLKVVDIKRESHSSKEVGQRDIFNQMLTEIKEGKYNAILTWAPDRLSRNAGDLGSMVDLMDRKLLLEIRTYGQKFTDNPNEKFMLMILGSQAKLENDNKAVNVKRGLRARCEMGFRPGVAPTGYLNEKHVDKKCQCRIDPKRAPVIKQMFERMANEQWSGRKVFRWLIEIGFKTKTGKPLVLANIYLILRNPFYYGEFEYPVGSNNWYAGKHTPIIGKELFDRVQTNLNENFIPKTESKEFAFTKLIKCGYCGSGISADEKFKKLKNGGVNRHVYYFCTKARNIDCKNPAINETNLINELVELMDKIDLDELGVKSKVEQEMIRLNRFKAMLGEKEKSGNIDVNSRDYAKYLLKEGTLVEKRELLSFLKSKLILKDRRILLQ</sequence>
<dbReference type="GO" id="GO:0003677">
    <property type="term" value="F:DNA binding"/>
    <property type="evidence" value="ECO:0007669"/>
    <property type="project" value="InterPro"/>
</dbReference>
<accession>A0A2M7AWM7</accession>
<organism evidence="3 4">
    <name type="scientific">Candidatus Portnoybacteria bacterium CG06_land_8_20_14_3_00_39_12</name>
    <dbReference type="NCBI Taxonomy" id="1974809"/>
    <lineage>
        <taxon>Bacteria</taxon>
        <taxon>Candidatus Portnoyibacteriota</taxon>
    </lineage>
</organism>